<feature type="signal peptide" evidence="1">
    <location>
        <begin position="1"/>
        <end position="23"/>
    </location>
</feature>
<gene>
    <name evidence="2" type="ORF">J0A65_08850</name>
</gene>
<reference evidence="2 3" key="1">
    <citation type="submission" date="2021-03" db="EMBL/GenBank/DDBJ databases">
        <title>novel species isolated from a fishpond in China.</title>
        <authorList>
            <person name="Lu H."/>
            <person name="Cai Z."/>
        </authorList>
    </citation>
    <scope>NUCLEOTIDE SEQUENCE [LARGE SCALE GENOMIC DNA]</scope>
    <source>
        <strain evidence="2 3">Y57</strain>
    </source>
</reference>
<feature type="chain" id="PRO_5047172060" evidence="1">
    <location>
        <begin position="24"/>
        <end position="282"/>
    </location>
</feature>
<evidence type="ECO:0000313" key="3">
    <source>
        <dbReference type="Proteomes" id="UP000663992"/>
    </source>
</evidence>
<dbReference type="InterPro" id="IPR000801">
    <property type="entry name" value="Esterase-like"/>
</dbReference>
<sequence>MKKVLFKRSALLLAGLWFSAAQAYVVEVVEIPSQSMAKAHKATVVLPDSYQDSAKSYPVLYLLHGHGGDYRNWAERTEVEALADKHQMLIVMPDGNINSWYVDSSFKPNSNYQRYVGEEIPAYLDSHYRTLAQRSGRAITGLSMGGFGALNIALAYPTQFIAAGSTSGGVDPRGFEGKWGLNEVLGDPLVHQDVWMQKAIINRIDGFKQHNLALIVDCGVDDFFVAANRRLHQALLDKGIAHTYIEQPGGHNWPYWAASIGLQAEFLSRYFAVFDSPKNPAP</sequence>
<dbReference type="EMBL" id="JAFKCS010000006">
    <property type="protein sequence ID" value="MBN7819973.1"/>
    <property type="molecule type" value="Genomic_DNA"/>
</dbReference>
<dbReference type="PANTHER" id="PTHR48098">
    <property type="entry name" value="ENTEROCHELIN ESTERASE-RELATED"/>
    <property type="match status" value="1"/>
</dbReference>
<keyword evidence="3" id="KW-1185">Reference proteome</keyword>
<comment type="caution">
    <text evidence="2">The sequence shown here is derived from an EMBL/GenBank/DDBJ whole genome shotgun (WGS) entry which is preliminary data.</text>
</comment>
<evidence type="ECO:0000256" key="1">
    <source>
        <dbReference type="SAM" id="SignalP"/>
    </source>
</evidence>
<organism evidence="2 3">
    <name type="scientific">Bowmanella yangjiangensis</name>
    <dbReference type="NCBI Taxonomy" id="2811230"/>
    <lineage>
        <taxon>Bacteria</taxon>
        <taxon>Pseudomonadati</taxon>
        <taxon>Pseudomonadota</taxon>
        <taxon>Gammaproteobacteria</taxon>
        <taxon>Alteromonadales</taxon>
        <taxon>Alteromonadaceae</taxon>
        <taxon>Bowmanella</taxon>
    </lineage>
</organism>
<dbReference type="Pfam" id="PF00756">
    <property type="entry name" value="Esterase"/>
    <property type="match status" value="1"/>
</dbReference>
<proteinExistence type="predicted"/>
<dbReference type="PANTHER" id="PTHR48098:SF1">
    <property type="entry name" value="DIACYLGLYCEROL ACYLTRANSFERASE_MYCOLYLTRANSFERASE AG85A"/>
    <property type="match status" value="1"/>
</dbReference>
<accession>A0ABS3CS69</accession>
<dbReference type="InterPro" id="IPR050583">
    <property type="entry name" value="Mycobacterial_A85_antigen"/>
</dbReference>
<dbReference type="Gene3D" id="3.40.50.1820">
    <property type="entry name" value="alpha/beta hydrolase"/>
    <property type="match status" value="1"/>
</dbReference>
<dbReference type="RefSeq" id="WP_206593803.1">
    <property type="nucleotide sequence ID" value="NZ_JAFKCS010000006.1"/>
</dbReference>
<evidence type="ECO:0000313" key="2">
    <source>
        <dbReference type="EMBL" id="MBN7819973.1"/>
    </source>
</evidence>
<protein>
    <submittedName>
        <fullName evidence="2">Esterase family protein</fullName>
    </submittedName>
</protein>
<dbReference type="Proteomes" id="UP000663992">
    <property type="component" value="Unassembled WGS sequence"/>
</dbReference>
<name>A0ABS3CS69_9ALTE</name>
<dbReference type="InterPro" id="IPR029058">
    <property type="entry name" value="AB_hydrolase_fold"/>
</dbReference>
<dbReference type="SUPFAM" id="SSF53474">
    <property type="entry name" value="alpha/beta-Hydrolases"/>
    <property type="match status" value="1"/>
</dbReference>
<keyword evidence="1" id="KW-0732">Signal</keyword>